<reference evidence="2" key="1">
    <citation type="submission" date="2014-11" db="EMBL/GenBank/DDBJ databases">
        <authorList>
            <person name="Amaro Gonzalez C."/>
        </authorList>
    </citation>
    <scope>NUCLEOTIDE SEQUENCE</scope>
</reference>
<accession>A0A0E9P9Z9</accession>
<name>A0A0E9P9Z9_ANGAN</name>
<evidence type="ECO:0000256" key="1">
    <source>
        <dbReference type="SAM" id="Phobius"/>
    </source>
</evidence>
<dbReference type="EMBL" id="GBXM01107086">
    <property type="protein sequence ID" value="JAH01491.1"/>
    <property type="molecule type" value="Transcribed_RNA"/>
</dbReference>
<organism evidence="2">
    <name type="scientific">Anguilla anguilla</name>
    <name type="common">European freshwater eel</name>
    <name type="synonym">Muraena anguilla</name>
    <dbReference type="NCBI Taxonomy" id="7936"/>
    <lineage>
        <taxon>Eukaryota</taxon>
        <taxon>Metazoa</taxon>
        <taxon>Chordata</taxon>
        <taxon>Craniata</taxon>
        <taxon>Vertebrata</taxon>
        <taxon>Euteleostomi</taxon>
        <taxon>Actinopterygii</taxon>
        <taxon>Neopterygii</taxon>
        <taxon>Teleostei</taxon>
        <taxon>Anguilliformes</taxon>
        <taxon>Anguillidae</taxon>
        <taxon>Anguilla</taxon>
    </lineage>
</organism>
<proteinExistence type="predicted"/>
<dbReference type="AlphaFoldDB" id="A0A0E9P9Z9"/>
<protein>
    <submittedName>
        <fullName evidence="2">Uncharacterized protein</fullName>
    </submittedName>
</protein>
<evidence type="ECO:0000313" key="2">
    <source>
        <dbReference type="EMBL" id="JAH01491.1"/>
    </source>
</evidence>
<keyword evidence="1" id="KW-1133">Transmembrane helix</keyword>
<feature type="transmembrane region" description="Helical" evidence="1">
    <location>
        <begin position="6"/>
        <end position="24"/>
    </location>
</feature>
<sequence length="25" mass="2795">MADCSNILGVTVSVVLWFLHYSIAR</sequence>
<reference evidence="2" key="2">
    <citation type="journal article" date="2015" name="Fish Shellfish Immunol.">
        <title>Early steps in the European eel (Anguilla anguilla)-Vibrio vulnificus interaction in the gills: Role of the RtxA13 toxin.</title>
        <authorList>
            <person name="Callol A."/>
            <person name="Pajuelo D."/>
            <person name="Ebbesson L."/>
            <person name="Teles M."/>
            <person name="MacKenzie S."/>
            <person name="Amaro C."/>
        </authorList>
    </citation>
    <scope>NUCLEOTIDE SEQUENCE</scope>
</reference>
<keyword evidence="1" id="KW-0812">Transmembrane</keyword>
<keyword evidence="1" id="KW-0472">Membrane</keyword>